<dbReference type="Pfam" id="PF01545">
    <property type="entry name" value="Cation_efflux"/>
    <property type="match status" value="1"/>
</dbReference>
<proteinExistence type="inferred from homology"/>
<feature type="transmembrane region" description="Helical" evidence="7">
    <location>
        <begin position="12"/>
        <end position="34"/>
    </location>
</feature>
<evidence type="ECO:0000313" key="10">
    <source>
        <dbReference type="EMBL" id="MBO8439006.1"/>
    </source>
</evidence>
<keyword evidence="5 7" id="KW-1133">Transmembrane helix</keyword>
<evidence type="ECO:0000256" key="2">
    <source>
        <dbReference type="ARBA" id="ARBA00008114"/>
    </source>
</evidence>
<evidence type="ECO:0000313" key="11">
    <source>
        <dbReference type="Proteomes" id="UP000823636"/>
    </source>
</evidence>
<organism evidence="10 11">
    <name type="scientific">Candidatus Caccoplasma merdipullorum</name>
    <dbReference type="NCBI Taxonomy" id="2840718"/>
    <lineage>
        <taxon>Bacteria</taxon>
        <taxon>Pseudomonadati</taxon>
        <taxon>Bacteroidota</taxon>
        <taxon>Bacteroidia</taxon>
        <taxon>Bacteroidales</taxon>
        <taxon>Bacteroidaceae</taxon>
        <taxon>Bacteroidaceae incertae sedis</taxon>
        <taxon>Candidatus Caccoplasma</taxon>
    </lineage>
</organism>
<evidence type="ECO:0000256" key="3">
    <source>
        <dbReference type="ARBA" id="ARBA00022448"/>
    </source>
</evidence>
<feature type="transmembrane region" description="Helical" evidence="7">
    <location>
        <begin position="163"/>
        <end position="183"/>
    </location>
</feature>
<comment type="subcellular location">
    <subcellularLocation>
        <location evidence="1">Membrane</location>
        <topology evidence="1">Multi-pass membrane protein</topology>
    </subcellularLocation>
</comment>
<dbReference type="GO" id="GO:0016020">
    <property type="term" value="C:membrane"/>
    <property type="evidence" value="ECO:0007669"/>
    <property type="project" value="UniProtKB-SubCell"/>
</dbReference>
<dbReference type="InterPro" id="IPR050291">
    <property type="entry name" value="CDF_Transporter"/>
</dbReference>
<dbReference type="EMBL" id="JADIMW010000088">
    <property type="protein sequence ID" value="MBO8439006.1"/>
    <property type="molecule type" value="Genomic_DNA"/>
</dbReference>
<dbReference type="InterPro" id="IPR036837">
    <property type="entry name" value="Cation_efflux_CTD_sf"/>
</dbReference>
<dbReference type="InterPro" id="IPR058533">
    <property type="entry name" value="Cation_efflux_TM"/>
</dbReference>
<evidence type="ECO:0000259" key="8">
    <source>
        <dbReference type="Pfam" id="PF01545"/>
    </source>
</evidence>
<feature type="transmembrane region" description="Helical" evidence="7">
    <location>
        <begin position="82"/>
        <end position="100"/>
    </location>
</feature>
<dbReference type="InterPro" id="IPR002524">
    <property type="entry name" value="Cation_efflux"/>
</dbReference>
<feature type="domain" description="Cation efflux protein cytoplasmic" evidence="9">
    <location>
        <begin position="219"/>
        <end position="295"/>
    </location>
</feature>
<dbReference type="NCBIfam" id="TIGR01297">
    <property type="entry name" value="CDF"/>
    <property type="match status" value="1"/>
</dbReference>
<reference evidence="10" key="2">
    <citation type="journal article" date="2021" name="PeerJ">
        <title>Extensive microbial diversity within the chicken gut microbiome revealed by metagenomics and culture.</title>
        <authorList>
            <person name="Gilroy R."/>
            <person name="Ravi A."/>
            <person name="Getino M."/>
            <person name="Pursley I."/>
            <person name="Horton D.L."/>
            <person name="Alikhan N.F."/>
            <person name="Baker D."/>
            <person name="Gharbi K."/>
            <person name="Hall N."/>
            <person name="Watson M."/>
            <person name="Adriaenssens E.M."/>
            <person name="Foster-Nyarko E."/>
            <person name="Jarju S."/>
            <person name="Secka A."/>
            <person name="Antonio M."/>
            <person name="Oren A."/>
            <person name="Chaudhuri R.R."/>
            <person name="La Ragione R."/>
            <person name="Hildebrand F."/>
            <person name="Pallen M.J."/>
        </authorList>
    </citation>
    <scope>NUCLEOTIDE SEQUENCE</scope>
    <source>
        <strain evidence="10">G3-4614</strain>
    </source>
</reference>
<keyword evidence="6 7" id="KW-0472">Membrane</keyword>
<evidence type="ECO:0000259" key="9">
    <source>
        <dbReference type="Pfam" id="PF16916"/>
    </source>
</evidence>
<reference evidence="10" key="1">
    <citation type="submission" date="2020-10" db="EMBL/GenBank/DDBJ databases">
        <authorList>
            <person name="Gilroy R."/>
        </authorList>
    </citation>
    <scope>NUCLEOTIDE SEQUENCE</scope>
    <source>
        <strain evidence="10">G3-4614</strain>
    </source>
</reference>
<dbReference type="InterPro" id="IPR027469">
    <property type="entry name" value="Cation_efflux_TMD_sf"/>
</dbReference>
<dbReference type="Gene3D" id="1.20.1510.10">
    <property type="entry name" value="Cation efflux protein transmembrane domain"/>
    <property type="match status" value="1"/>
</dbReference>
<protein>
    <submittedName>
        <fullName evidence="10">Cation transporter</fullName>
    </submittedName>
</protein>
<feature type="transmembrane region" description="Helical" evidence="7">
    <location>
        <begin position="120"/>
        <end position="142"/>
    </location>
</feature>
<comment type="similarity">
    <text evidence="2">Belongs to the cation diffusion facilitator (CDF) transporter (TC 2.A.4) family.</text>
</comment>
<dbReference type="FunFam" id="1.20.1510.10:FF:000006">
    <property type="entry name" value="Divalent cation efflux transporter"/>
    <property type="match status" value="1"/>
</dbReference>
<dbReference type="PANTHER" id="PTHR43840:SF15">
    <property type="entry name" value="MITOCHONDRIAL METAL TRANSPORTER 1-RELATED"/>
    <property type="match status" value="1"/>
</dbReference>
<evidence type="ECO:0000256" key="6">
    <source>
        <dbReference type="ARBA" id="ARBA00023136"/>
    </source>
</evidence>
<name>A0A9D9E6E0_9BACT</name>
<dbReference type="SUPFAM" id="SSF160240">
    <property type="entry name" value="Cation efflux protein cytoplasmic domain-like"/>
    <property type="match status" value="1"/>
</dbReference>
<dbReference type="AlphaFoldDB" id="A0A9D9E6E0"/>
<comment type="caution">
    <text evidence="10">The sequence shown here is derived from an EMBL/GenBank/DDBJ whole genome shotgun (WGS) entry which is preliminary data.</text>
</comment>
<accession>A0A9D9E6E0</accession>
<evidence type="ECO:0000256" key="7">
    <source>
        <dbReference type="SAM" id="Phobius"/>
    </source>
</evidence>
<sequence>MEVAERNKRIYKVTVVGSIVNLLLIIFKFAAGILGRSSAMIADAVHSLSDFITDVIVIAFVKISGRPNDKDHEYGHGKYETLAALLIGVILLLVGFGIAYNGLSSIISVIKGEELPAPGMIALIGALVSILMKEGLFQYTVIEGRRLKSDAVIANAWHHRSDALSSIATTIGIGGAILLGNKWTILDPLAGVLVSIFIMTTAVRLIKPSLDELMERSLPESTELEIRSIVKKFEGVYNFHNLYTRKIGGYYAIEFAICMNGDVSVKNAHEIISTIEDKLREQFGDRTHIMIHVEPL</sequence>
<feature type="domain" description="Cation efflux protein transmembrane" evidence="8">
    <location>
        <begin position="15"/>
        <end position="214"/>
    </location>
</feature>
<dbReference type="PANTHER" id="PTHR43840">
    <property type="entry name" value="MITOCHONDRIAL METAL TRANSPORTER 1-RELATED"/>
    <property type="match status" value="1"/>
</dbReference>
<dbReference type="InterPro" id="IPR027470">
    <property type="entry name" value="Cation_efflux_CTD"/>
</dbReference>
<dbReference type="Gene3D" id="3.30.70.1350">
    <property type="entry name" value="Cation efflux protein, cytoplasmic domain"/>
    <property type="match status" value="1"/>
</dbReference>
<dbReference type="SUPFAM" id="SSF161111">
    <property type="entry name" value="Cation efflux protein transmembrane domain-like"/>
    <property type="match status" value="1"/>
</dbReference>
<feature type="transmembrane region" description="Helical" evidence="7">
    <location>
        <begin position="189"/>
        <end position="206"/>
    </location>
</feature>
<evidence type="ECO:0000256" key="4">
    <source>
        <dbReference type="ARBA" id="ARBA00022692"/>
    </source>
</evidence>
<dbReference type="GO" id="GO:0008324">
    <property type="term" value="F:monoatomic cation transmembrane transporter activity"/>
    <property type="evidence" value="ECO:0007669"/>
    <property type="project" value="InterPro"/>
</dbReference>
<evidence type="ECO:0000256" key="1">
    <source>
        <dbReference type="ARBA" id="ARBA00004141"/>
    </source>
</evidence>
<keyword evidence="4 7" id="KW-0812">Transmembrane</keyword>
<dbReference type="Pfam" id="PF16916">
    <property type="entry name" value="ZT_dimer"/>
    <property type="match status" value="1"/>
</dbReference>
<keyword evidence="3" id="KW-0813">Transport</keyword>
<evidence type="ECO:0000256" key="5">
    <source>
        <dbReference type="ARBA" id="ARBA00022989"/>
    </source>
</evidence>
<gene>
    <name evidence="10" type="ORF">IAC54_08970</name>
</gene>
<feature type="transmembrane region" description="Helical" evidence="7">
    <location>
        <begin position="40"/>
        <end position="61"/>
    </location>
</feature>
<dbReference type="Proteomes" id="UP000823636">
    <property type="component" value="Unassembled WGS sequence"/>
</dbReference>